<accession>A0A917CL35</accession>
<dbReference type="NCBIfam" id="TIGR02327">
    <property type="entry name" value="int_mem_ywzB"/>
    <property type="match status" value="1"/>
</dbReference>
<dbReference type="Pfam" id="PF06612">
    <property type="entry name" value="DUF1146"/>
    <property type="match status" value="1"/>
</dbReference>
<dbReference type="RefSeq" id="WP_188528958.1">
    <property type="nucleotide sequence ID" value="NZ_JBHRVG010000001.1"/>
</dbReference>
<feature type="transmembrane region" description="Helical" evidence="1">
    <location>
        <begin position="52"/>
        <end position="74"/>
    </location>
</feature>
<feature type="transmembrane region" description="Helical" evidence="1">
    <location>
        <begin position="12"/>
        <end position="32"/>
    </location>
</feature>
<keyword evidence="1" id="KW-0472">Membrane</keyword>
<organism evidence="2 3">
    <name type="scientific">Paenibacillus abyssi</name>
    <dbReference type="NCBI Taxonomy" id="1340531"/>
    <lineage>
        <taxon>Bacteria</taxon>
        <taxon>Bacillati</taxon>
        <taxon>Bacillota</taxon>
        <taxon>Bacilli</taxon>
        <taxon>Bacillales</taxon>
        <taxon>Paenibacillaceae</taxon>
        <taxon>Paenibacillus</taxon>
    </lineage>
</organism>
<evidence type="ECO:0000313" key="3">
    <source>
        <dbReference type="Proteomes" id="UP000644756"/>
    </source>
</evidence>
<keyword evidence="1" id="KW-0812">Transmembrane</keyword>
<reference evidence="2" key="1">
    <citation type="journal article" date="2014" name="Int. J. Syst. Evol. Microbiol.">
        <title>Complete genome sequence of Corynebacterium casei LMG S-19264T (=DSM 44701T), isolated from a smear-ripened cheese.</title>
        <authorList>
            <consortium name="US DOE Joint Genome Institute (JGI-PGF)"/>
            <person name="Walter F."/>
            <person name="Albersmeier A."/>
            <person name="Kalinowski J."/>
            <person name="Ruckert C."/>
        </authorList>
    </citation>
    <scope>NUCLEOTIDE SEQUENCE</scope>
    <source>
        <strain evidence="2">CGMCC 1.12987</strain>
    </source>
</reference>
<evidence type="ECO:0000313" key="2">
    <source>
        <dbReference type="EMBL" id="GGF91753.1"/>
    </source>
</evidence>
<dbReference type="EMBL" id="BMGR01000002">
    <property type="protein sequence ID" value="GGF91753.1"/>
    <property type="molecule type" value="Genomic_DNA"/>
</dbReference>
<dbReference type="Proteomes" id="UP000644756">
    <property type="component" value="Unassembled WGS sequence"/>
</dbReference>
<dbReference type="AlphaFoldDB" id="A0A917CL35"/>
<keyword evidence="1" id="KW-1133">Transmembrane helix</keyword>
<evidence type="ECO:0000256" key="1">
    <source>
        <dbReference type="SAM" id="Phobius"/>
    </source>
</evidence>
<gene>
    <name evidence="2" type="ORF">GCM10010916_06360</name>
</gene>
<dbReference type="InterPro" id="IPR009526">
    <property type="entry name" value="DUF1146"/>
</dbReference>
<protein>
    <recommendedName>
        <fullName evidence="4">DUF1146 domain-containing protein</fullName>
    </recommendedName>
</protein>
<keyword evidence="3" id="KW-1185">Reference proteome</keyword>
<evidence type="ECO:0008006" key="4">
    <source>
        <dbReference type="Google" id="ProtNLM"/>
    </source>
</evidence>
<name>A0A917CL35_9BACL</name>
<sequence>MNLGGMGAAVGMNGLMSIVVTLLSITFAWYVIQEIKLDAFVKRPRSRQARMLQVLLAIVLGHGFASFILDYLQWSSMLRWFVE</sequence>
<reference evidence="2" key="2">
    <citation type="submission" date="2020-09" db="EMBL/GenBank/DDBJ databases">
        <authorList>
            <person name="Sun Q."/>
            <person name="Zhou Y."/>
        </authorList>
    </citation>
    <scope>NUCLEOTIDE SEQUENCE</scope>
    <source>
        <strain evidence="2">CGMCC 1.12987</strain>
    </source>
</reference>
<proteinExistence type="predicted"/>
<comment type="caution">
    <text evidence="2">The sequence shown here is derived from an EMBL/GenBank/DDBJ whole genome shotgun (WGS) entry which is preliminary data.</text>
</comment>